<sequence length="67" mass="7006">MASIDEESAPMLSQTIRPGEITLDTTALGTAMTEPEAPVSDAPVYAPEAAGILLLLALLSPKEPKDR</sequence>
<organism evidence="2 3">
    <name type="scientific">Streptomyces paludis</name>
    <dbReference type="NCBI Taxonomy" id="2282738"/>
    <lineage>
        <taxon>Bacteria</taxon>
        <taxon>Bacillati</taxon>
        <taxon>Actinomycetota</taxon>
        <taxon>Actinomycetes</taxon>
        <taxon>Kitasatosporales</taxon>
        <taxon>Streptomycetaceae</taxon>
        <taxon>Streptomyces</taxon>
    </lineage>
</organism>
<dbReference type="Proteomes" id="UP000253868">
    <property type="component" value="Chromosome"/>
</dbReference>
<dbReference type="EMBL" id="CP031194">
    <property type="protein sequence ID" value="AXG81551.1"/>
    <property type="molecule type" value="Genomic_DNA"/>
</dbReference>
<gene>
    <name evidence="2" type="ORF">DVK44_31885</name>
</gene>
<feature type="region of interest" description="Disordered" evidence="1">
    <location>
        <begin position="1"/>
        <end position="20"/>
    </location>
</feature>
<accession>A0A345HXX7</accession>
<reference evidence="3" key="1">
    <citation type="submission" date="2018-07" db="EMBL/GenBank/DDBJ databases">
        <authorList>
            <person name="Zhao J."/>
        </authorList>
    </citation>
    <scope>NUCLEOTIDE SEQUENCE [LARGE SCALE GENOMIC DNA]</scope>
    <source>
        <strain evidence="3">GSSD-12</strain>
    </source>
</reference>
<keyword evidence="3" id="KW-1185">Reference proteome</keyword>
<protein>
    <submittedName>
        <fullName evidence="2">Uncharacterized protein</fullName>
    </submittedName>
</protein>
<dbReference type="AlphaFoldDB" id="A0A345HXX7"/>
<proteinExistence type="predicted"/>
<evidence type="ECO:0000313" key="2">
    <source>
        <dbReference type="EMBL" id="AXG81551.1"/>
    </source>
</evidence>
<dbReference type="OrthoDB" id="4272637at2"/>
<evidence type="ECO:0000313" key="3">
    <source>
        <dbReference type="Proteomes" id="UP000253868"/>
    </source>
</evidence>
<name>A0A345HXX7_9ACTN</name>
<dbReference type="RefSeq" id="WP_114664092.1">
    <property type="nucleotide sequence ID" value="NZ_CP031194.1"/>
</dbReference>
<dbReference type="KEGG" id="spad:DVK44_31885"/>
<evidence type="ECO:0000256" key="1">
    <source>
        <dbReference type="SAM" id="MobiDB-lite"/>
    </source>
</evidence>